<comment type="caution">
    <text evidence="2">The sequence shown here is derived from an EMBL/GenBank/DDBJ whole genome shotgun (WGS) entry which is preliminary data.</text>
</comment>
<reference evidence="2 3" key="1">
    <citation type="submission" date="2015-06" db="EMBL/GenBank/DDBJ databases">
        <title>Cloning and characterization of the uncialamcin biosynthetic gene cluster.</title>
        <authorList>
            <person name="Yan X."/>
            <person name="Huang T."/>
            <person name="Ge H."/>
            <person name="Shen B."/>
        </authorList>
    </citation>
    <scope>NUCLEOTIDE SEQUENCE [LARGE SCALE GENOMIC DNA]</scope>
    <source>
        <strain evidence="2 3">DCA2648</strain>
    </source>
</reference>
<name>A0A1Q4V1D8_9ACTN</name>
<protein>
    <submittedName>
        <fullName evidence="2">Uncharacterized protein</fullName>
    </submittedName>
</protein>
<dbReference type="STRING" id="1048205.AB852_29280"/>
<evidence type="ECO:0000313" key="3">
    <source>
        <dbReference type="Proteomes" id="UP000186455"/>
    </source>
</evidence>
<gene>
    <name evidence="2" type="ORF">AB852_29280</name>
</gene>
<evidence type="ECO:0000256" key="1">
    <source>
        <dbReference type="SAM" id="MobiDB-lite"/>
    </source>
</evidence>
<accession>A0A1Q4V1D8</accession>
<keyword evidence="3" id="KW-1185">Reference proteome</keyword>
<organism evidence="2 3">
    <name type="scientific">Streptomyces uncialis</name>
    <dbReference type="NCBI Taxonomy" id="1048205"/>
    <lineage>
        <taxon>Bacteria</taxon>
        <taxon>Bacillati</taxon>
        <taxon>Actinomycetota</taxon>
        <taxon>Actinomycetes</taxon>
        <taxon>Kitasatosporales</taxon>
        <taxon>Streptomycetaceae</taxon>
        <taxon>Streptomyces</taxon>
    </lineage>
</organism>
<feature type="region of interest" description="Disordered" evidence="1">
    <location>
        <begin position="1"/>
        <end position="75"/>
    </location>
</feature>
<dbReference type="AlphaFoldDB" id="A0A1Q4V1D8"/>
<proteinExistence type="predicted"/>
<evidence type="ECO:0000313" key="2">
    <source>
        <dbReference type="EMBL" id="OKH91631.1"/>
    </source>
</evidence>
<sequence length="109" mass="11167">MAKASVPTPRADDFPRRGRNLADRTGTPVRRVHGEKEPVAPDALSAVTADTLAGDQALPLDQAPERPTSRTPDVTSVAGAVEAVTAGSRARIPWAAPGADGGREPAGHG</sequence>
<dbReference type="EMBL" id="LFBV01000009">
    <property type="protein sequence ID" value="OKH91631.1"/>
    <property type="molecule type" value="Genomic_DNA"/>
</dbReference>
<dbReference type="Proteomes" id="UP000186455">
    <property type="component" value="Unassembled WGS sequence"/>
</dbReference>
<feature type="compositionally biased region" description="Basic and acidic residues" evidence="1">
    <location>
        <begin position="10"/>
        <end position="22"/>
    </location>
</feature>
<dbReference type="RefSeq" id="WP_143201299.1">
    <property type="nucleotide sequence ID" value="NZ_JAPEPH010000001.1"/>
</dbReference>